<accession>A0ABY3ZU74</accession>
<name>A0ABY3ZU74_9STAP</name>
<reference evidence="1" key="1">
    <citation type="submission" date="2022-03" db="EMBL/GenBank/DDBJ databases">
        <authorList>
            <person name="Vrbovska V."/>
            <person name="Kovarovic V."/>
            <person name="Botka T."/>
            <person name="Pantucek R."/>
        </authorList>
    </citation>
    <scope>NUCLEOTIDE SEQUENCE</scope>
    <source>
        <strain evidence="1">CCM 2609</strain>
    </source>
</reference>
<proteinExistence type="predicted"/>
<protein>
    <submittedName>
        <fullName evidence="1">Uncharacterized protein</fullName>
    </submittedName>
</protein>
<evidence type="ECO:0000313" key="1">
    <source>
        <dbReference type="EMBL" id="UOB19929.1"/>
    </source>
</evidence>
<reference evidence="1" key="2">
    <citation type="submission" date="2022-04" db="EMBL/GenBank/DDBJ databases">
        <title>Antimicrobial genetic elements in methicillin-resistant Macrococcus armenti.</title>
        <authorList>
            <person name="Keller J.E."/>
            <person name="Schwendener S."/>
            <person name="Pantucek R."/>
            <person name="Perreten V."/>
        </authorList>
    </citation>
    <scope>NUCLEOTIDE SEQUENCE</scope>
    <source>
        <strain evidence="1">CCM 2609</strain>
    </source>
</reference>
<dbReference type="RefSeq" id="WP_243365286.1">
    <property type="nucleotide sequence ID" value="NZ_CP094348.1"/>
</dbReference>
<keyword evidence="2" id="KW-1185">Reference proteome</keyword>
<sequence>MGVILLKTSYPDTSQEHAEYKLVQSENEKQRLINAAKNKLCHDDNNTSQFIKLQFIYPDEVETHYLKTMLNAIQLDI</sequence>
<evidence type="ECO:0000313" key="2">
    <source>
        <dbReference type="Proteomes" id="UP000830343"/>
    </source>
</evidence>
<organism evidence="1 2">
    <name type="scientific">Macrococcus armenti</name>
    <dbReference type="NCBI Taxonomy" id="2875764"/>
    <lineage>
        <taxon>Bacteria</taxon>
        <taxon>Bacillati</taxon>
        <taxon>Bacillota</taxon>
        <taxon>Bacilli</taxon>
        <taxon>Bacillales</taxon>
        <taxon>Staphylococcaceae</taxon>
        <taxon>Macrococcus</taxon>
    </lineage>
</organism>
<gene>
    <name evidence="1" type="ORF">MRZ06_07760</name>
</gene>
<dbReference type="Proteomes" id="UP000830343">
    <property type="component" value="Chromosome"/>
</dbReference>
<dbReference type="EMBL" id="CP094348">
    <property type="protein sequence ID" value="UOB19929.1"/>
    <property type="molecule type" value="Genomic_DNA"/>
</dbReference>